<dbReference type="AlphaFoldDB" id="A0A2I0KBL6"/>
<protein>
    <submittedName>
        <fullName evidence="2">Uncharacterized protein</fullName>
    </submittedName>
</protein>
<proteinExistence type="predicted"/>
<evidence type="ECO:0000313" key="2">
    <source>
        <dbReference type="EMBL" id="PKI65915.1"/>
    </source>
</evidence>
<feature type="region of interest" description="Disordered" evidence="1">
    <location>
        <begin position="40"/>
        <end position="60"/>
    </location>
</feature>
<organism evidence="2 3">
    <name type="scientific">Punica granatum</name>
    <name type="common">Pomegranate</name>
    <dbReference type="NCBI Taxonomy" id="22663"/>
    <lineage>
        <taxon>Eukaryota</taxon>
        <taxon>Viridiplantae</taxon>
        <taxon>Streptophyta</taxon>
        <taxon>Embryophyta</taxon>
        <taxon>Tracheophyta</taxon>
        <taxon>Spermatophyta</taxon>
        <taxon>Magnoliopsida</taxon>
        <taxon>eudicotyledons</taxon>
        <taxon>Gunneridae</taxon>
        <taxon>Pentapetalae</taxon>
        <taxon>rosids</taxon>
        <taxon>malvids</taxon>
        <taxon>Myrtales</taxon>
        <taxon>Lythraceae</taxon>
        <taxon>Punica</taxon>
    </lineage>
</organism>
<evidence type="ECO:0000313" key="3">
    <source>
        <dbReference type="Proteomes" id="UP000233551"/>
    </source>
</evidence>
<name>A0A2I0KBL6_PUNGR</name>
<gene>
    <name evidence="2" type="ORF">CRG98_013686</name>
</gene>
<sequence length="162" mass="16970">MERPTETPTRITELRAQGFGWVKGPLGPLERVAAGQEGIGSNEFRGGRTPRASVRGKGTLGHPLGDVACPGLRSEILVWGAGGPEWGADSGRKWHVDGVRCAQLGGLGTRLSSRLERDAREFGDFWLKSGRVVTGIPGGFPAVSASFGLGKGAHELEGKAGV</sequence>
<dbReference type="Proteomes" id="UP000233551">
    <property type="component" value="Unassembled WGS sequence"/>
</dbReference>
<evidence type="ECO:0000256" key="1">
    <source>
        <dbReference type="SAM" id="MobiDB-lite"/>
    </source>
</evidence>
<keyword evidence="3" id="KW-1185">Reference proteome</keyword>
<comment type="caution">
    <text evidence="2">The sequence shown here is derived from an EMBL/GenBank/DDBJ whole genome shotgun (WGS) entry which is preliminary data.</text>
</comment>
<reference evidence="2 3" key="1">
    <citation type="submission" date="2017-11" db="EMBL/GenBank/DDBJ databases">
        <title>De-novo sequencing of pomegranate (Punica granatum L.) genome.</title>
        <authorList>
            <person name="Akparov Z."/>
            <person name="Amiraslanov A."/>
            <person name="Hajiyeva S."/>
            <person name="Abbasov M."/>
            <person name="Kaur K."/>
            <person name="Hamwieh A."/>
            <person name="Solovyev V."/>
            <person name="Salamov A."/>
            <person name="Braich B."/>
            <person name="Kosarev P."/>
            <person name="Mahmoud A."/>
            <person name="Hajiyev E."/>
            <person name="Babayeva S."/>
            <person name="Izzatullayeva V."/>
            <person name="Mammadov A."/>
            <person name="Mammadov A."/>
            <person name="Sharifova S."/>
            <person name="Ojaghi J."/>
            <person name="Eynullazada K."/>
            <person name="Bayramov B."/>
            <person name="Abdulazimova A."/>
            <person name="Shahmuradov I."/>
        </authorList>
    </citation>
    <scope>NUCLEOTIDE SEQUENCE [LARGE SCALE GENOMIC DNA]</scope>
    <source>
        <strain evidence="3">cv. AG2017</strain>
        <tissue evidence="2">Leaf</tissue>
    </source>
</reference>
<accession>A0A2I0KBL6</accession>
<dbReference type="EMBL" id="PGOL01000704">
    <property type="protein sequence ID" value="PKI65915.1"/>
    <property type="molecule type" value="Genomic_DNA"/>
</dbReference>